<evidence type="ECO:0000313" key="3">
    <source>
        <dbReference type="Proteomes" id="UP000627205"/>
    </source>
</evidence>
<feature type="transmembrane region" description="Helical" evidence="1">
    <location>
        <begin position="12"/>
        <end position="33"/>
    </location>
</feature>
<dbReference type="Pfam" id="PF07963">
    <property type="entry name" value="N_methyl"/>
    <property type="match status" value="1"/>
</dbReference>
<comment type="caution">
    <text evidence="2">The sequence shown here is derived from an EMBL/GenBank/DDBJ whole genome shotgun (WGS) entry which is preliminary data.</text>
</comment>
<dbReference type="PROSITE" id="PS00409">
    <property type="entry name" value="PROKAR_NTER_METHYL"/>
    <property type="match status" value="1"/>
</dbReference>
<accession>A0A8J3AVS2</accession>
<keyword evidence="1" id="KW-0472">Membrane</keyword>
<proteinExistence type="predicted"/>
<protein>
    <recommendedName>
        <fullName evidence="4">Type II secretion system protein</fullName>
    </recommendedName>
</protein>
<name>A0A8J3AVS2_9BURK</name>
<dbReference type="PANTHER" id="PTHR30093:SF7">
    <property type="entry name" value="MSHA MAJOR PILIN SUBUNIT MSHA"/>
    <property type="match status" value="1"/>
</dbReference>
<keyword evidence="1" id="KW-1133">Transmembrane helix</keyword>
<dbReference type="EMBL" id="BMDP01000001">
    <property type="protein sequence ID" value="GGI53096.1"/>
    <property type="molecule type" value="Genomic_DNA"/>
</dbReference>
<dbReference type="SUPFAM" id="SSF54523">
    <property type="entry name" value="Pili subunits"/>
    <property type="match status" value="1"/>
</dbReference>
<keyword evidence="3" id="KW-1185">Reference proteome</keyword>
<dbReference type="RefSeq" id="WP_188419183.1">
    <property type="nucleotide sequence ID" value="NZ_BMDP01000001.1"/>
</dbReference>
<dbReference type="Gene3D" id="3.30.700.10">
    <property type="entry name" value="Glycoprotein, Type 4 Pilin"/>
    <property type="match status" value="1"/>
</dbReference>
<gene>
    <name evidence="2" type="ORF">GCM10011430_02700</name>
</gene>
<reference evidence="2" key="1">
    <citation type="journal article" date="2014" name="Int. J. Syst. Evol. Microbiol.">
        <title>Complete genome sequence of Corynebacterium casei LMG S-19264T (=DSM 44701T), isolated from a smear-ripened cheese.</title>
        <authorList>
            <consortium name="US DOE Joint Genome Institute (JGI-PGF)"/>
            <person name="Walter F."/>
            <person name="Albersmeier A."/>
            <person name="Kalinowski J."/>
            <person name="Ruckert C."/>
        </authorList>
    </citation>
    <scope>NUCLEOTIDE SEQUENCE</scope>
    <source>
        <strain evidence="2">CCM 7664</strain>
    </source>
</reference>
<dbReference type="InterPro" id="IPR012902">
    <property type="entry name" value="N_methyl_site"/>
</dbReference>
<evidence type="ECO:0000313" key="2">
    <source>
        <dbReference type="EMBL" id="GGI53096.1"/>
    </source>
</evidence>
<dbReference type="PANTHER" id="PTHR30093">
    <property type="entry name" value="GENERAL SECRETION PATHWAY PROTEIN G"/>
    <property type="match status" value="1"/>
</dbReference>
<keyword evidence="1" id="KW-0812">Transmembrane</keyword>
<evidence type="ECO:0000256" key="1">
    <source>
        <dbReference type="SAM" id="Phobius"/>
    </source>
</evidence>
<dbReference type="AlphaFoldDB" id="A0A8J3AVS2"/>
<dbReference type="NCBIfam" id="TIGR02532">
    <property type="entry name" value="IV_pilin_GFxxxE"/>
    <property type="match status" value="1"/>
</dbReference>
<evidence type="ECO:0008006" key="4">
    <source>
        <dbReference type="Google" id="ProtNLM"/>
    </source>
</evidence>
<dbReference type="Proteomes" id="UP000627205">
    <property type="component" value="Unassembled WGS sequence"/>
</dbReference>
<dbReference type="InterPro" id="IPR045584">
    <property type="entry name" value="Pilin-like"/>
</dbReference>
<reference evidence="2" key="2">
    <citation type="submission" date="2020-09" db="EMBL/GenBank/DDBJ databases">
        <authorList>
            <person name="Sun Q."/>
            <person name="Sedlacek I."/>
        </authorList>
    </citation>
    <scope>NUCLEOTIDE SEQUENCE</scope>
    <source>
        <strain evidence="2">CCM 7664</strain>
    </source>
</reference>
<sequence>MKVQSFSKKQAGFTLIELVVVIVILGILAVTAIPRFTDMTKDARIAAINGVFGAVQSSAAIAHAQALVKGQTDATGTITMEGQTINLAYGYPTTADISKTLSSTQGFDTATTAGTISLLNGTTLIANCNVAYVQTAAANTPPTITKTDSGC</sequence>
<organism evidence="2 3">
    <name type="scientific">Oxalicibacterium solurbis</name>
    <dbReference type="NCBI Taxonomy" id="69280"/>
    <lineage>
        <taxon>Bacteria</taxon>
        <taxon>Pseudomonadati</taxon>
        <taxon>Pseudomonadota</taxon>
        <taxon>Betaproteobacteria</taxon>
        <taxon>Burkholderiales</taxon>
        <taxon>Oxalobacteraceae</taxon>
        <taxon>Oxalicibacterium</taxon>
    </lineage>
</organism>